<feature type="transmembrane region" description="Helical" evidence="1">
    <location>
        <begin position="86"/>
        <end position="107"/>
    </location>
</feature>
<reference evidence="2 3" key="1">
    <citation type="journal article" date="2016" name="Nat. Commun.">
        <title>Thousands of microbial genomes shed light on interconnected biogeochemical processes in an aquifer system.</title>
        <authorList>
            <person name="Anantharaman K."/>
            <person name="Brown C.T."/>
            <person name="Hug L.A."/>
            <person name="Sharon I."/>
            <person name="Castelle C.J."/>
            <person name="Probst A.J."/>
            <person name="Thomas B.C."/>
            <person name="Singh A."/>
            <person name="Wilkins M.J."/>
            <person name="Karaoz U."/>
            <person name="Brodie E.L."/>
            <person name="Williams K.H."/>
            <person name="Hubbard S.S."/>
            <person name="Banfield J.F."/>
        </authorList>
    </citation>
    <scope>NUCLEOTIDE SEQUENCE [LARGE SCALE GENOMIC DNA]</scope>
</reference>
<dbReference type="AlphaFoldDB" id="A0A1F7JIP6"/>
<accession>A0A1F7JIP6</accession>
<keyword evidence="1" id="KW-0472">Membrane</keyword>
<dbReference type="PROSITE" id="PS51257">
    <property type="entry name" value="PROKAR_LIPOPROTEIN"/>
    <property type="match status" value="1"/>
</dbReference>
<evidence type="ECO:0008006" key="4">
    <source>
        <dbReference type="Google" id="ProtNLM"/>
    </source>
</evidence>
<name>A0A1F7JIP6_9BACT</name>
<evidence type="ECO:0000313" key="3">
    <source>
        <dbReference type="Proteomes" id="UP000178486"/>
    </source>
</evidence>
<dbReference type="EMBL" id="MGAU01000013">
    <property type="protein sequence ID" value="OGK55482.1"/>
    <property type="molecule type" value="Genomic_DNA"/>
</dbReference>
<gene>
    <name evidence="2" type="ORF">A3B56_01185</name>
</gene>
<proteinExistence type="predicted"/>
<feature type="transmembrane region" description="Helical" evidence="1">
    <location>
        <begin position="54"/>
        <end position="77"/>
    </location>
</feature>
<evidence type="ECO:0000313" key="2">
    <source>
        <dbReference type="EMBL" id="OGK55482.1"/>
    </source>
</evidence>
<evidence type="ECO:0000256" key="1">
    <source>
        <dbReference type="SAM" id="Phobius"/>
    </source>
</evidence>
<protein>
    <recommendedName>
        <fullName evidence="4">DUF1648 domain-containing protein</fullName>
    </recommendedName>
</protein>
<feature type="transmembrane region" description="Helical" evidence="1">
    <location>
        <begin position="7"/>
        <end position="27"/>
    </location>
</feature>
<sequence length="110" mass="12223">MRKDPYVMWSAVVAISGIVGCIVFVIFHQDGLPEEVPLMYSLPWGEERLVSTDMLIFVQAGAFATVLINGILEVVLYEHEMLLSRLLALGSLVVTMLTVYTIVRVILVVV</sequence>
<comment type="caution">
    <text evidence="2">The sequence shown here is derived from an EMBL/GenBank/DDBJ whole genome shotgun (WGS) entry which is preliminary data.</text>
</comment>
<organism evidence="2 3">
    <name type="scientific">Candidatus Roizmanbacteria bacterium RIFCSPLOWO2_01_FULL_45_11</name>
    <dbReference type="NCBI Taxonomy" id="1802070"/>
    <lineage>
        <taxon>Bacteria</taxon>
        <taxon>Candidatus Roizmaniibacteriota</taxon>
    </lineage>
</organism>
<keyword evidence="1" id="KW-0812">Transmembrane</keyword>
<keyword evidence="1" id="KW-1133">Transmembrane helix</keyword>
<dbReference type="Proteomes" id="UP000178486">
    <property type="component" value="Unassembled WGS sequence"/>
</dbReference>